<dbReference type="Pfam" id="PF03466">
    <property type="entry name" value="LysR_substrate"/>
    <property type="match status" value="1"/>
</dbReference>
<dbReference type="Pfam" id="PF00126">
    <property type="entry name" value="HTH_1"/>
    <property type="match status" value="1"/>
</dbReference>
<dbReference type="PROSITE" id="PS50931">
    <property type="entry name" value="HTH_LYSR"/>
    <property type="match status" value="1"/>
</dbReference>
<dbReference type="GO" id="GO:0006351">
    <property type="term" value="P:DNA-templated transcription"/>
    <property type="evidence" value="ECO:0007669"/>
    <property type="project" value="TreeGrafter"/>
</dbReference>
<dbReference type="InterPro" id="IPR000847">
    <property type="entry name" value="LysR_HTH_N"/>
</dbReference>
<sequence>MLNLPLRGLQVFEAIGRCGTVTKAARELGVSPGAVSQQIRSLEEAIGVTLLEREGRQIALTTWGRIYHEQISKGFEQLARAGDVLERARNHGVIILSALTSVANRWIGPKIFDWQSQHPEARVRLSGQDIEPQLGVEPADFRITYGKRVLAHEHYVELYRDWVVPVCAPQLLAGGTLQQPADILSLPLLGIDWESDYLPPPNWADWARHIGVDTLHAAPGFSFSLSTGAIGAALSGRGVVLAQISMIGEELAERRLIIPYDLRLRLSESYYLAWDRAALSKPFGARFQRWIIKAAKSQEAISRGS</sequence>
<evidence type="ECO:0000256" key="4">
    <source>
        <dbReference type="ARBA" id="ARBA00023163"/>
    </source>
</evidence>
<evidence type="ECO:0000256" key="1">
    <source>
        <dbReference type="ARBA" id="ARBA00009437"/>
    </source>
</evidence>
<dbReference type="FunFam" id="1.10.10.10:FF:000001">
    <property type="entry name" value="LysR family transcriptional regulator"/>
    <property type="match status" value="1"/>
</dbReference>
<dbReference type="Gene3D" id="3.40.190.10">
    <property type="entry name" value="Periplasmic binding protein-like II"/>
    <property type="match status" value="2"/>
</dbReference>
<name>A0A7V7VQ01_9HYPH</name>
<dbReference type="GO" id="GO:0003700">
    <property type="term" value="F:DNA-binding transcription factor activity"/>
    <property type="evidence" value="ECO:0007669"/>
    <property type="project" value="InterPro"/>
</dbReference>
<dbReference type="PANTHER" id="PTHR30537:SF79">
    <property type="entry name" value="TRANSCRIPTIONAL REGULATOR-RELATED"/>
    <property type="match status" value="1"/>
</dbReference>
<evidence type="ECO:0000313" key="7">
    <source>
        <dbReference type="Proteomes" id="UP000460650"/>
    </source>
</evidence>
<dbReference type="AlphaFoldDB" id="A0A7V7VQ01"/>
<keyword evidence="2" id="KW-0805">Transcription regulation</keyword>
<accession>A0A7V7VQ01</accession>
<dbReference type="SUPFAM" id="SSF46785">
    <property type="entry name" value="Winged helix' DNA-binding domain"/>
    <property type="match status" value="1"/>
</dbReference>
<evidence type="ECO:0000259" key="5">
    <source>
        <dbReference type="PROSITE" id="PS50931"/>
    </source>
</evidence>
<evidence type="ECO:0000313" key="6">
    <source>
        <dbReference type="EMBL" id="KAB2654615.1"/>
    </source>
</evidence>
<organism evidence="6 7">
    <name type="scientific">Brucella tritici</name>
    <dbReference type="NCBI Taxonomy" id="94626"/>
    <lineage>
        <taxon>Bacteria</taxon>
        <taxon>Pseudomonadati</taxon>
        <taxon>Pseudomonadota</taxon>
        <taxon>Alphaproteobacteria</taxon>
        <taxon>Hyphomicrobiales</taxon>
        <taxon>Brucellaceae</taxon>
        <taxon>Brucella/Ochrobactrum group</taxon>
        <taxon>Brucella</taxon>
    </lineage>
</organism>
<proteinExistence type="inferred from homology"/>
<feature type="domain" description="HTH lysR-type" evidence="5">
    <location>
        <begin position="4"/>
        <end position="61"/>
    </location>
</feature>
<reference evidence="6 7" key="1">
    <citation type="submission" date="2019-09" db="EMBL/GenBank/DDBJ databases">
        <title>Taxonomic organization of the family Brucellaceae based on a phylogenomic approach.</title>
        <authorList>
            <person name="Leclercq S."/>
            <person name="Cloeckaert A."/>
            <person name="Zygmunt M.S."/>
        </authorList>
    </citation>
    <scope>NUCLEOTIDE SEQUENCE [LARGE SCALE GENOMIC DNA]</scope>
    <source>
        <strain evidence="6 7">TA93</strain>
    </source>
</reference>
<dbReference type="InterPro" id="IPR036388">
    <property type="entry name" value="WH-like_DNA-bd_sf"/>
</dbReference>
<dbReference type="PANTHER" id="PTHR30537">
    <property type="entry name" value="HTH-TYPE TRANSCRIPTIONAL REGULATOR"/>
    <property type="match status" value="1"/>
</dbReference>
<dbReference type="InterPro" id="IPR005119">
    <property type="entry name" value="LysR_subst-bd"/>
</dbReference>
<dbReference type="GO" id="GO:0043565">
    <property type="term" value="F:sequence-specific DNA binding"/>
    <property type="evidence" value="ECO:0007669"/>
    <property type="project" value="TreeGrafter"/>
</dbReference>
<dbReference type="EMBL" id="WBVY01000013">
    <property type="protein sequence ID" value="KAB2654615.1"/>
    <property type="molecule type" value="Genomic_DNA"/>
</dbReference>
<dbReference type="Gene3D" id="1.10.10.10">
    <property type="entry name" value="Winged helix-like DNA-binding domain superfamily/Winged helix DNA-binding domain"/>
    <property type="match status" value="1"/>
</dbReference>
<keyword evidence="4" id="KW-0804">Transcription</keyword>
<dbReference type="PRINTS" id="PR00039">
    <property type="entry name" value="HTHLYSR"/>
</dbReference>
<comment type="similarity">
    <text evidence="1">Belongs to the LysR transcriptional regulatory family.</text>
</comment>
<evidence type="ECO:0000256" key="3">
    <source>
        <dbReference type="ARBA" id="ARBA00023125"/>
    </source>
</evidence>
<gene>
    <name evidence="6" type="ORF">F9K94_23830</name>
</gene>
<evidence type="ECO:0000256" key="2">
    <source>
        <dbReference type="ARBA" id="ARBA00023015"/>
    </source>
</evidence>
<dbReference type="RefSeq" id="WP_151649012.1">
    <property type="nucleotide sequence ID" value="NZ_WBVY01000013.1"/>
</dbReference>
<protein>
    <submittedName>
        <fullName evidence="6">LysR family transcriptional regulator</fullName>
    </submittedName>
</protein>
<comment type="caution">
    <text evidence="6">The sequence shown here is derived from an EMBL/GenBank/DDBJ whole genome shotgun (WGS) entry which is preliminary data.</text>
</comment>
<keyword evidence="3" id="KW-0238">DNA-binding</keyword>
<dbReference type="Proteomes" id="UP000460650">
    <property type="component" value="Unassembled WGS sequence"/>
</dbReference>
<dbReference type="InterPro" id="IPR058163">
    <property type="entry name" value="LysR-type_TF_proteobact-type"/>
</dbReference>
<dbReference type="SUPFAM" id="SSF53850">
    <property type="entry name" value="Periplasmic binding protein-like II"/>
    <property type="match status" value="1"/>
</dbReference>
<dbReference type="InterPro" id="IPR036390">
    <property type="entry name" value="WH_DNA-bd_sf"/>
</dbReference>